<comment type="caution">
    <text evidence="1">The sequence shown here is derived from an EMBL/GenBank/DDBJ whole genome shotgun (WGS) entry which is preliminary data.</text>
</comment>
<keyword evidence="2" id="KW-1185">Reference proteome</keyword>
<name>A0AC61RGR6_9BACT</name>
<reference evidence="1" key="1">
    <citation type="submission" date="2019-04" db="EMBL/GenBank/DDBJ databases">
        <title>Microbes associate with the intestines of laboratory mice.</title>
        <authorList>
            <person name="Navarre W."/>
            <person name="Wong E."/>
            <person name="Huang K."/>
            <person name="Tropini C."/>
            <person name="Ng K."/>
            <person name="Yu B."/>
        </authorList>
    </citation>
    <scope>NUCLEOTIDE SEQUENCE</scope>
    <source>
        <strain evidence="1">NM04_E33</strain>
    </source>
</reference>
<evidence type="ECO:0000313" key="1">
    <source>
        <dbReference type="EMBL" id="TGY79058.1"/>
    </source>
</evidence>
<sequence length="95" mass="11256">MEERLKKLKKMSRQYRFDIDGSFCKKWNNGMGCLTFVVLLESEKKVLVNSTIARTKDYERVAEIFPELEIVKVAYGYPIFYNHSMLWAYRNGYVG</sequence>
<dbReference type="Proteomes" id="UP000306319">
    <property type="component" value="Unassembled WGS sequence"/>
</dbReference>
<dbReference type="EMBL" id="SRYB01000009">
    <property type="protein sequence ID" value="TGY79058.1"/>
    <property type="molecule type" value="Genomic_DNA"/>
</dbReference>
<accession>A0AC61RGR6</accession>
<protein>
    <submittedName>
        <fullName evidence="1">Uncharacterized protein</fullName>
    </submittedName>
</protein>
<gene>
    <name evidence="1" type="ORF">E5331_08315</name>
</gene>
<organism evidence="1 2">
    <name type="scientific">Lepagella muris</name>
    <dbReference type="NCBI Taxonomy" id="3032870"/>
    <lineage>
        <taxon>Bacteria</taxon>
        <taxon>Pseudomonadati</taxon>
        <taxon>Bacteroidota</taxon>
        <taxon>Bacteroidia</taxon>
        <taxon>Bacteroidales</taxon>
        <taxon>Muribaculaceae</taxon>
        <taxon>Lepagella</taxon>
    </lineage>
</organism>
<evidence type="ECO:0000313" key="2">
    <source>
        <dbReference type="Proteomes" id="UP000306319"/>
    </source>
</evidence>
<proteinExistence type="predicted"/>